<accession>A0A512M2C3</accession>
<name>A0A512M2C3_9BACT</name>
<gene>
    <name evidence="2" type="ORF">BGE01nite_01490</name>
</gene>
<proteinExistence type="predicted"/>
<comment type="caution">
    <text evidence="2">The sequence shown here is derived from an EMBL/GenBank/DDBJ whole genome shotgun (WGS) entry which is preliminary data.</text>
</comment>
<evidence type="ECO:0000313" key="3">
    <source>
        <dbReference type="Proteomes" id="UP000321577"/>
    </source>
</evidence>
<organism evidence="2 3">
    <name type="scientific">Brevifollis gellanilyticus</name>
    <dbReference type="NCBI Taxonomy" id="748831"/>
    <lineage>
        <taxon>Bacteria</taxon>
        <taxon>Pseudomonadati</taxon>
        <taxon>Verrucomicrobiota</taxon>
        <taxon>Verrucomicrobiia</taxon>
        <taxon>Verrucomicrobiales</taxon>
        <taxon>Verrucomicrobiaceae</taxon>
    </lineage>
</organism>
<feature type="compositionally biased region" description="Basic and acidic residues" evidence="1">
    <location>
        <begin position="9"/>
        <end position="25"/>
    </location>
</feature>
<keyword evidence="3" id="KW-1185">Reference proteome</keyword>
<dbReference type="Proteomes" id="UP000321577">
    <property type="component" value="Unassembled WGS sequence"/>
</dbReference>
<sequence length="153" mass="15984">MTTRGCIHRRPEPRGPTTDDHDVKRRAAGGGGKEVSAVHALILRLGARKGSTKYSVFANVAERPGVRWQALKRDTARCAENILEIGRHGVRTRAVSTMHGGPCISATALRDAAATSIPHSCAPITGPLTTAGGICGSGGGVDITGPPFDWNLP</sequence>
<evidence type="ECO:0000256" key="1">
    <source>
        <dbReference type="SAM" id="MobiDB-lite"/>
    </source>
</evidence>
<feature type="region of interest" description="Disordered" evidence="1">
    <location>
        <begin position="1"/>
        <end position="31"/>
    </location>
</feature>
<reference evidence="2 3" key="1">
    <citation type="submission" date="2019-07" db="EMBL/GenBank/DDBJ databases">
        <title>Whole genome shotgun sequence of Brevifollis gellanilyticus NBRC 108608.</title>
        <authorList>
            <person name="Hosoyama A."/>
            <person name="Uohara A."/>
            <person name="Ohji S."/>
            <person name="Ichikawa N."/>
        </authorList>
    </citation>
    <scope>NUCLEOTIDE SEQUENCE [LARGE SCALE GENOMIC DNA]</scope>
    <source>
        <strain evidence="2 3">NBRC 108608</strain>
    </source>
</reference>
<dbReference type="AlphaFoldDB" id="A0A512M2C3"/>
<evidence type="ECO:0000313" key="2">
    <source>
        <dbReference type="EMBL" id="GEP40858.1"/>
    </source>
</evidence>
<protein>
    <submittedName>
        <fullName evidence="2">Uncharacterized protein</fullName>
    </submittedName>
</protein>
<dbReference type="EMBL" id="BKAG01000001">
    <property type="protein sequence ID" value="GEP40858.1"/>
    <property type="molecule type" value="Genomic_DNA"/>
</dbReference>